<dbReference type="InterPro" id="IPR027417">
    <property type="entry name" value="P-loop_NTPase"/>
</dbReference>
<dbReference type="CDD" id="cd07346">
    <property type="entry name" value="ABC_6TM_exporters"/>
    <property type="match status" value="1"/>
</dbReference>
<proteinExistence type="predicted"/>
<feature type="transmembrane region" description="Helical" evidence="5">
    <location>
        <begin position="39"/>
        <end position="58"/>
    </location>
</feature>
<dbReference type="Gene3D" id="1.20.1560.10">
    <property type="entry name" value="ABC transporter type 1, transmembrane domain"/>
    <property type="match status" value="1"/>
</dbReference>
<dbReference type="EMBL" id="MKZS01000001">
    <property type="protein sequence ID" value="OLT62973.1"/>
    <property type="molecule type" value="Genomic_DNA"/>
</dbReference>
<dbReference type="GO" id="GO:0005524">
    <property type="term" value="F:ATP binding"/>
    <property type="evidence" value="ECO:0007669"/>
    <property type="project" value="InterPro"/>
</dbReference>
<keyword evidence="4 5" id="KW-0472">Membrane</keyword>
<evidence type="ECO:0000256" key="5">
    <source>
        <dbReference type="SAM" id="Phobius"/>
    </source>
</evidence>
<evidence type="ECO:0000256" key="2">
    <source>
        <dbReference type="ARBA" id="ARBA00022692"/>
    </source>
</evidence>
<sequence>MGLLGCLLLITIALQLYAPIILGQFIDDARAGAPLNGLYLMALGFIGLIAVAQLFSVMTSYQAEIVGWTATNALRSDLTRHILNLDLRFHNRYTAGELIERVDGDVGTLHQFFALLVVRIIGNALLLIGLLIVLFWQDSLIGLGVLAFVIVIAIIFYRIRHLAVEAIIKDRQATADLGGFWEEHLLATEDLRSNGAVDYVLNQQGPLHWQVLQATRKARFLGWSMHGSYIALHIFGYALIFVLGGYLYLQGDVTLGTVYLVFHYLGLVVVNLRAFVRELDTLQRARASLSRIRGLLREKSLLGTRDETGYAAISPAYLQFTDVAFAYGEQPVLQGVTFGLQKGERMALLGRTGSGKSTIARLLFRFYDPQVGQIRLGGEPLQGLPLSGLRRRI</sequence>
<dbReference type="SUPFAM" id="SSF90123">
    <property type="entry name" value="ABC transporter transmembrane region"/>
    <property type="match status" value="1"/>
</dbReference>
<dbReference type="AlphaFoldDB" id="A0A1U7NAK5"/>
<comment type="subcellular location">
    <subcellularLocation>
        <location evidence="1">Cell membrane</location>
        <topology evidence="1">Multi-pass membrane protein</topology>
    </subcellularLocation>
</comment>
<dbReference type="InterPro" id="IPR039421">
    <property type="entry name" value="Type_1_exporter"/>
</dbReference>
<keyword evidence="2 5" id="KW-0812">Transmembrane</keyword>
<dbReference type="Proteomes" id="UP000186657">
    <property type="component" value="Unassembled WGS sequence"/>
</dbReference>
<gene>
    <name evidence="7" type="ORF">BJP37_31995</name>
</gene>
<dbReference type="SUPFAM" id="SSF52540">
    <property type="entry name" value="P-loop containing nucleoside triphosphate hydrolases"/>
    <property type="match status" value="1"/>
</dbReference>
<feature type="transmembrane region" description="Helical" evidence="5">
    <location>
        <begin position="255"/>
        <end position="276"/>
    </location>
</feature>
<feature type="transmembrane region" description="Helical" evidence="5">
    <location>
        <begin position="229"/>
        <end position="249"/>
    </location>
</feature>
<dbReference type="Pfam" id="PF00005">
    <property type="entry name" value="ABC_tran"/>
    <property type="match status" value="1"/>
</dbReference>
<feature type="transmembrane region" description="Helical" evidence="5">
    <location>
        <begin position="112"/>
        <end position="134"/>
    </location>
</feature>
<evidence type="ECO:0000256" key="1">
    <source>
        <dbReference type="ARBA" id="ARBA00004651"/>
    </source>
</evidence>
<keyword evidence="8" id="KW-1185">Reference proteome</keyword>
<dbReference type="GO" id="GO:0015421">
    <property type="term" value="F:ABC-type oligopeptide transporter activity"/>
    <property type="evidence" value="ECO:0007669"/>
    <property type="project" value="TreeGrafter"/>
</dbReference>
<organism evidence="7 8">
    <name type="scientific">Moorena bouillonii PNG</name>
    <dbReference type="NCBI Taxonomy" id="568701"/>
    <lineage>
        <taxon>Bacteria</taxon>
        <taxon>Bacillati</taxon>
        <taxon>Cyanobacteriota</taxon>
        <taxon>Cyanophyceae</taxon>
        <taxon>Coleofasciculales</taxon>
        <taxon>Coleofasciculaceae</taxon>
        <taxon>Moorena</taxon>
    </lineage>
</organism>
<dbReference type="PANTHER" id="PTHR43394:SF1">
    <property type="entry name" value="ATP-BINDING CASSETTE SUB-FAMILY B MEMBER 10, MITOCHONDRIAL"/>
    <property type="match status" value="1"/>
</dbReference>
<evidence type="ECO:0000256" key="4">
    <source>
        <dbReference type="ARBA" id="ARBA00023136"/>
    </source>
</evidence>
<keyword evidence="3 5" id="KW-1133">Transmembrane helix</keyword>
<feature type="transmembrane region" description="Helical" evidence="5">
    <location>
        <begin position="140"/>
        <end position="159"/>
    </location>
</feature>
<dbReference type="InterPro" id="IPR011527">
    <property type="entry name" value="ABC1_TM_dom"/>
</dbReference>
<dbReference type="InterPro" id="IPR003439">
    <property type="entry name" value="ABC_transporter-like_ATP-bd"/>
</dbReference>
<evidence type="ECO:0000259" key="6">
    <source>
        <dbReference type="PROSITE" id="PS50929"/>
    </source>
</evidence>
<dbReference type="GO" id="GO:0016887">
    <property type="term" value="F:ATP hydrolysis activity"/>
    <property type="evidence" value="ECO:0007669"/>
    <property type="project" value="InterPro"/>
</dbReference>
<protein>
    <recommendedName>
        <fullName evidence="6">ABC transmembrane type-1 domain-containing protein</fullName>
    </recommendedName>
</protein>
<reference evidence="7 8" key="1">
    <citation type="submission" date="2016-10" db="EMBL/GenBank/DDBJ databases">
        <title>Comparative genomics uncovers the prolific and rare metabolic potential of the cyanobacterial genus Moorea.</title>
        <authorList>
            <person name="Leao T."/>
            <person name="Castelao G."/>
            <person name="Korobeynikov A."/>
            <person name="Monroe E.A."/>
            <person name="Podell S."/>
            <person name="Glukhov E."/>
            <person name="Allen E."/>
            <person name="Gerwick W.H."/>
            <person name="Gerwick L."/>
        </authorList>
    </citation>
    <scope>NUCLEOTIDE SEQUENCE [LARGE SCALE GENOMIC DNA]</scope>
    <source>
        <strain evidence="7 8">PNG5-198</strain>
    </source>
</reference>
<evidence type="ECO:0000313" key="8">
    <source>
        <dbReference type="Proteomes" id="UP000186657"/>
    </source>
</evidence>
<dbReference type="PROSITE" id="PS50929">
    <property type="entry name" value="ABC_TM1F"/>
    <property type="match status" value="1"/>
</dbReference>
<feature type="domain" description="ABC transmembrane type-1" evidence="6">
    <location>
        <begin position="3"/>
        <end position="284"/>
    </location>
</feature>
<dbReference type="Gene3D" id="3.40.50.300">
    <property type="entry name" value="P-loop containing nucleotide triphosphate hydrolases"/>
    <property type="match status" value="1"/>
</dbReference>
<dbReference type="InterPro" id="IPR036640">
    <property type="entry name" value="ABC1_TM_sf"/>
</dbReference>
<name>A0A1U7NAK5_9CYAN</name>
<dbReference type="Pfam" id="PF00664">
    <property type="entry name" value="ABC_membrane"/>
    <property type="match status" value="1"/>
</dbReference>
<comment type="caution">
    <text evidence="7">The sequence shown here is derived from an EMBL/GenBank/DDBJ whole genome shotgun (WGS) entry which is preliminary data.</text>
</comment>
<dbReference type="PANTHER" id="PTHR43394">
    <property type="entry name" value="ATP-DEPENDENT PERMEASE MDL1, MITOCHONDRIAL"/>
    <property type="match status" value="1"/>
</dbReference>
<evidence type="ECO:0000256" key="3">
    <source>
        <dbReference type="ARBA" id="ARBA00022989"/>
    </source>
</evidence>
<feature type="non-terminal residue" evidence="7">
    <location>
        <position position="393"/>
    </location>
</feature>
<evidence type="ECO:0000313" key="7">
    <source>
        <dbReference type="EMBL" id="OLT62973.1"/>
    </source>
</evidence>
<accession>A0A1U7NAK5</accession>
<dbReference type="GO" id="GO:0005886">
    <property type="term" value="C:plasma membrane"/>
    <property type="evidence" value="ECO:0007669"/>
    <property type="project" value="UniProtKB-SubCell"/>
</dbReference>